<dbReference type="EMBL" id="JADYXP020000012">
    <property type="protein sequence ID" value="KAL0112882.1"/>
    <property type="molecule type" value="Genomic_DNA"/>
</dbReference>
<protein>
    <recommendedName>
        <fullName evidence="4">Transmembrane protein</fullName>
    </recommendedName>
</protein>
<dbReference type="Proteomes" id="UP001430953">
    <property type="component" value="Unassembled WGS sequence"/>
</dbReference>
<evidence type="ECO:0000313" key="3">
    <source>
        <dbReference type="Proteomes" id="UP001430953"/>
    </source>
</evidence>
<evidence type="ECO:0000313" key="2">
    <source>
        <dbReference type="EMBL" id="KAL0112882.1"/>
    </source>
</evidence>
<evidence type="ECO:0008006" key="4">
    <source>
        <dbReference type="Google" id="ProtNLM"/>
    </source>
</evidence>
<sequence length="146" mass="16670">MRLELWARACPRLLLFIPAVITGTLSVKLPIGERPAVAGEHAASRSAAEFGGSRVPRSVSDRRFFSLFSQHLRGRMELRRDHDESKRNGEKRTRRDAMRLANLRATCSRSFAPKKKRKKKKRRRARERATSGPMRRDATTEGSQAE</sequence>
<name>A0AAW2FFC8_9HYME</name>
<feature type="compositionally biased region" description="Basic residues" evidence="1">
    <location>
        <begin position="112"/>
        <end position="126"/>
    </location>
</feature>
<organism evidence="2 3">
    <name type="scientific">Cardiocondyla obscurior</name>
    <dbReference type="NCBI Taxonomy" id="286306"/>
    <lineage>
        <taxon>Eukaryota</taxon>
        <taxon>Metazoa</taxon>
        <taxon>Ecdysozoa</taxon>
        <taxon>Arthropoda</taxon>
        <taxon>Hexapoda</taxon>
        <taxon>Insecta</taxon>
        <taxon>Pterygota</taxon>
        <taxon>Neoptera</taxon>
        <taxon>Endopterygota</taxon>
        <taxon>Hymenoptera</taxon>
        <taxon>Apocrita</taxon>
        <taxon>Aculeata</taxon>
        <taxon>Formicoidea</taxon>
        <taxon>Formicidae</taxon>
        <taxon>Myrmicinae</taxon>
        <taxon>Cardiocondyla</taxon>
    </lineage>
</organism>
<proteinExistence type="predicted"/>
<evidence type="ECO:0000256" key="1">
    <source>
        <dbReference type="SAM" id="MobiDB-lite"/>
    </source>
</evidence>
<dbReference type="AlphaFoldDB" id="A0AAW2FFC8"/>
<reference evidence="2 3" key="1">
    <citation type="submission" date="2023-03" db="EMBL/GenBank/DDBJ databases">
        <title>High recombination rates correlate with genetic variation in Cardiocondyla obscurior ants.</title>
        <authorList>
            <person name="Errbii M."/>
        </authorList>
    </citation>
    <scope>NUCLEOTIDE SEQUENCE [LARGE SCALE GENOMIC DNA]</scope>
    <source>
        <strain evidence="2">Alpha-2009</strain>
        <tissue evidence="2">Whole body</tissue>
    </source>
</reference>
<gene>
    <name evidence="2" type="ORF">PUN28_012259</name>
</gene>
<feature type="compositionally biased region" description="Basic and acidic residues" evidence="1">
    <location>
        <begin position="76"/>
        <end position="98"/>
    </location>
</feature>
<keyword evidence="3" id="KW-1185">Reference proteome</keyword>
<accession>A0AAW2FFC8</accession>
<feature type="region of interest" description="Disordered" evidence="1">
    <location>
        <begin position="76"/>
        <end position="146"/>
    </location>
</feature>
<comment type="caution">
    <text evidence="2">The sequence shown here is derived from an EMBL/GenBank/DDBJ whole genome shotgun (WGS) entry which is preliminary data.</text>
</comment>